<accession>A0A1K2HKC7</accession>
<dbReference type="PANTHER" id="PTHR33620">
    <property type="entry name" value="UREASE ACCESSORY PROTEIN F"/>
    <property type="match status" value="1"/>
</dbReference>
<evidence type="ECO:0000256" key="3">
    <source>
        <dbReference type="HAMAP-Rule" id="MF_01385"/>
    </source>
</evidence>
<evidence type="ECO:0000256" key="2">
    <source>
        <dbReference type="ARBA" id="ARBA00023186"/>
    </source>
</evidence>
<gene>
    <name evidence="3" type="primary">ureF</name>
    <name evidence="4" type="ORF">SAMN02745887_02284</name>
</gene>
<proteinExistence type="inferred from homology"/>
<reference evidence="4 5" key="1">
    <citation type="submission" date="2016-11" db="EMBL/GenBank/DDBJ databases">
        <authorList>
            <person name="Jaros S."/>
            <person name="Januszkiewicz K."/>
            <person name="Wedrychowicz H."/>
        </authorList>
    </citation>
    <scope>NUCLEOTIDE SEQUENCE [LARGE SCALE GENOMIC DNA]</scope>
    <source>
        <strain evidence="4 5">DSM 18899</strain>
    </source>
</reference>
<dbReference type="HAMAP" id="MF_01385">
    <property type="entry name" value="UreF"/>
    <property type="match status" value="1"/>
</dbReference>
<comment type="subunit">
    <text evidence="3">UreD, UreF and UreG form a complex that acts as a GTP-hydrolysis-dependent molecular chaperone, activating the urease apoprotein by helping to assemble the nickel containing metallocenter of UreC. The UreE protein probably delivers the nickel.</text>
</comment>
<name>A0A1K2HKC7_9NEIS</name>
<keyword evidence="5" id="KW-1185">Reference proteome</keyword>
<evidence type="ECO:0000313" key="4">
    <source>
        <dbReference type="EMBL" id="SFZ77222.1"/>
    </source>
</evidence>
<dbReference type="AlphaFoldDB" id="A0A1K2HKC7"/>
<dbReference type="InterPro" id="IPR002639">
    <property type="entry name" value="UreF"/>
</dbReference>
<dbReference type="OrthoDB" id="9798772at2"/>
<sequence length="226" mass="24780">MQALQLCQLLRLASPALPVGAYSYSQGLEWAIEAGTVHDAASAQAWISDMLQLNLAHYELPLLAALLRAWQADDLAEVQRLNDDYLASRENAELRAETVQMGYSLAQLLGALPELGALGQRQLAGLQRPCWPSLYALAARHWQLDGAAALTAYAWGWLENQLMVLMKALPMGQLAGQLLLSRLLPQLAPLAEQASARPEAAWHNLAPGFALACARHETQYSRLFRS</sequence>
<dbReference type="Pfam" id="PF01730">
    <property type="entry name" value="UreF"/>
    <property type="match status" value="1"/>
</dbReference>
<organism evidence="4 5">
    <name type="scientific">Chitinimonas taiwanensis DSM 18899</name>
    <dbReference type="NCBI Taxonomy" id="1121279"/>
    <lineage>
        <taxon>Bacteria</taxon>
        <taxon>Pseudomonadati</taxon>
        <taxon>Pseudomonadota</taxon>
        <taxon>Betaproteobacteria</taxon>
        <taxon>Neisseriales</taxon>
        <taxon>Chitinibacteraceae</taxon>
        <taxon>Chitinimonas</taxon>
    </lineage>
</organism>
<dbReference type="GO" id="GO:0016151">
    <property type="term" value="F:nickel cation binding"/>
    <property type="evidence" value="ECO:0007669"/>
    <property type="project" value="UniProtKB-UniRule"/>
</dbReference>
<keyword evidence="1 3" id="KW-0996">Nickel insertion</keyword>
<dbReference type="InterPro" id="IPR038277">
    <property type="entry name" value="UreF_sf"/>
</dbReference>
<evidence type="ECO:0000313" key="5">
    <source>
        <dbReference type="Proteomes" id="UP000186513"/>
    </source>
</evidence>
<dbReference type="Gene3D" id="1.10.4190.10">
    <property type="entry name" value="Urease accessory protein UreF"/>
    <property type="match status" value="1"/>
</dbReference>
<dbReference type="GO" id="GO:0005737">
    <property type="term" value="C:cytoplasm"/>
    <property type="evidence" value="ECO:0007669"/>
    <property type="project" value="UniProtKB-SubCell"/>
</dbReference>
<keyword evidence="2 3" id="KW-0143">Chaperone</keyword>
<dbReference type="EMBL" id="FPKR01000008">
    <property type="protein sequence ID" value="SFZ77222.1"/>
    <property type="molecule type" value="Genomic_DNA"/>
</dbReference>
<evidence type="ECO:0000256" key="1">
    <source>
        <dbReference type="ARBA" id="ARBA00022988"/>
    </source>
</evidence>
<comment type="subcellular location">
    <subcellularLocation>
        <location evidence="3">Cytoplasm</location>
    </subcellularLocation>
</comment>
<comment type="function">
    <text evidence="3">Required for maturation of urease via the functional incorporation of the urease nickel metallocenter.</text>
</comment>
<protein>
    <recommendedName>
        <fullName evidence="3">Urease accessory protein UreF</fullName>
    </recommendedName>
</protein>
<dbReference type="Proteomes" id="UP000186513">
    <property type="component" value="Unassembled WGS sequence"/>
</dbReference>
<dbReference type="STRING" id="1121279.SAMN02745887_02284"/>
<dbReference type="PANTHER" id="PTHR33620:SF1">
    <property type="entry name" value="UREASE ACCESSORY PROTEIN F"/>
    <property type="match status" value="1"/>
</dbReference>
<dbReference type="PIRSF" id="PIRSF009467">
    <property type="entry name" value="Ureas_acces_UreF"/>
    <property type="match status" value="1"/>
</dbReference>
<keyword evidence="3" id="KW-0963">Cytoplasm</keyword>
<dbReference type="RefSeq" id="WP_072428794.1">
    <property type="nucleotide sequence ID" value="NZ_FPKR01000008.1"/>
</dbReference>
<comment type="similarity">
    <text evidence="3">Belongs to the UreF family.</text>
</comment>